<evidence type="ECO:0000313" key="6">
    <source>
        <dbReference type="EMBL" id="EED86521.1"/>
    </source>
</evidence>
<dbReference type="InParanoid" id="B8LDP8"/>
<evidence type="ECO:0000256" key="4">
    <source>
        <dbReference type="ARBA" id="ARBA00022837"/>
    </source>
</evidence>
<proteinExistence type="inferred from homology"/>
<dbReference type="EC" id="3.1.6.1" evidence="6"/>
<dbReference type="GO" id="GO:0046872">
    <property type="term" value="F:metal ion binding"/>
    <property type="evidence" value="ECO:0007669"/>
    <property type="project" value="UniProtKB-KW"/>
</dbReference>
<dbReference type="PANTHER" id="PTHR42693:SF33">
    <property type="entry name" value="ARYLSULFATASE"/>
    <property type="match status" value="1"/>
</dbReference>
<dbReference type="Gene3D" id="3.30.1120.10">
    <property type="match status" value="1"/>
</dbReference>
<dbReference type="PROSITE" id="PS00149">
    <property type="entry name" value="SULFATASE_2"/>
    <property type="match status" value="1"/>
</dbReference>
<dbReference type="InterPro" id="IPR050738">
    <property type="entry name" value="Sulfatase"/>
</dbReference>
<comment type="similarity">
    <text evidence="1">Belongs to the sulfatase family.</text>
</comment>
<dbReference type="Gene3D" id="3.40.720.10">
    <property type="entry name" value="Alkaline Phosphatase, subunit A"/>
    <property type="match status" value="1"/>
</dbReference>
<dbReference type="InterPro" id="IPR024607">
    <property type="entry name" value="Sulfatase_CS"/>
</dbReference>
<evidence type="ECO:0000256" key="1">
    <source>
        <dbReference type="ARBA" id="ARBA00008779"/>
    </source>
</evidence>
<dbReference type="InterPro" id="IPR000917">
    <property type="entry name" value="Sulfatase_N"/>
</dbReference>
<dbReference type="KEGG" id="tps:THAPSDRAFT_38351"/>
<dbReference type="GeneID" id="7451820"/>
<reference evidence="6 7" key="1">
    <citation type="journal article" date="2004" name="Science">
        <title>The genome of the diatom Thalassiosira pseudonana: ecology, evolution, and metabolism.</title>
        <authorList>
            <person name="Armbrust E.V."/>
            <person name="Berges J.A."/>
            <person name="Bowler C."/>
            <person name="Green B.R."/>
            <person name="Martinez D."/>
            <person name="Putnam N.H."/>
            <person name="Zhou S."/>
            <person name="Allen A.E."/>
            <person name="Apt K.E."/>
            <person name="Bechner M."/>
            <person name="Brzezinski M.A."/>
            <person name="Chaal B.K."/>
            <person name="Chiovitti A."/>
            <person name="Davis A.K."/>
            <person name="Demarest M.S."/>
            <person name="Detter J.C."/>
            <person name="Glavina T."/>
            <person name="Goodstein D."/>
            <person name="Hadi M.Z."/>
            <person name="Hellsten U."/>
            <person name="Hildebrand M."/>
            <person name="Jenkins B.D."/>
            <person name="Jurka J."/>
            <person name="Kapitonov V.V."/>
            <person name="Kroger N."/>
            <person name="Lau W.W."/>
            <person name="Lane T.W."/>
            <person name="Larimer F.W."/>
            <person name="Lippmeier J.C."/>
            <person name="Lucas S."/>
            <person name="Medina M."/>
            <person name="Montsant A."/>
            <person name="Obornik M."/>
            <person name="Parker M.S."/>
            <person name="Palenik B."/>
            <person name="Pazour G.J."/>
            <person name="Richardson P.M."/>
            <person name="Rynearson T.A."/>
            <person name="Saito M.A."/>
            <person name="Schwartz D.C."/>
            <person name="Thamatrakoln K."/>
            <person name="Valentin K."/>
            <person name="Vardi A."/>
            <person name="Wilkerson F.P."/>
            <person name="Rokhsar D.S."/>
        </authorList>
    </citation>
    <scope>NUCLEOTIDE SEQUENCE [LARGE SCALE GENOMIC DNA]</scope>
    <source>
        <strain evidence="6 7">CCMP1335</strain>
    </source>
</reference>
<dbReference type="InterPro" id="IPR017850">
    <property type="entry name" value="Alkaline_phosphatase_core_sf"/>
</dbReference>
<feature type="non-terminal residue" evidence="6">
    <location>
        <position position="522"/>
    </location>
</feature>
<dbReference type="RefSeq" id="XP_002297196.1">
    <property type="nucleotide sequence ID" value="XM_002297160.1"/>
</dbReference>
<dbReference type="EMBL" id="DS999421">
    <property type="protein sequence ID" value="EED86521.1"/>
    <property type="molecule type" value="Genomic_DNA"/>
</dbReference>
<name>B8LDP8_THAPS</name>
<dbReference type="eggNOG" id="KOG3867">
    <property type="taxonomic scope" value="Eukaryota"/>
</dbReference>
<reference evidence="6 7" key="2">
    <citation type="journal article" date="2008" name="Nature">
        <title>The Phaeodactylum genome reveals the evolutionary history of diatom genomes.</title>
        <authorList>
            <person name="Bowler C."/>
            <person name="Allen A.E."/>
            <person name="Badger J.H."/>
            <person name="Grimwood J."/>
            <person name="Jabbari K."/>
            <person name="Kuo A."/>
            <person name="Maheswari U."/>
            <person name="Martens C."/>
            <person name="Maumus F."/>
            <person name="Otillar R.P."/>
            <person name="Rayko E."/>
            <person name="Salamov A."/>
            <person name="Vandepoele K."/>
            <person name="Beszteri B."/>
            <person name="Gruber A."/>
            <person name="Heijde M."/>
            <person name="Katinka M."/>
            <person name="Mock T."/>
            <person name="Valentin K."/>
            <person name="Verret F."/>
            <person name="Berges J.A."/>
            <person name="Brownlee C."/>
            <person name="Cadoret J.P."/>
            <person name="Chiovitti A."/>
            <person name="Choi C.J."/>
            <person name="Coesel S."/>
            <person name="De Martino A."/>
            <person name="Detter J.C."/>
            <person name="Durkin C."/>
            <person name="Falciatore A."/>
            <person name="Fournet J."/>
            <person name="Haruta M."/>
            <person name="Huysman M.J."/>
            <person name="Jenkins B.D."/>
            <person name="Jiroutova K."/>
            <person name="Jorgensen R.E."/>
            <person name="Joubert Y."/>
            <person name="Kaplan A."/>
            <person name="Kroger N."/>
            <person name="Kroth P.G."/>
            <person name="La Roche J."/>
            <person name="Lindquist E."/>
            <person name="Lommer M."/>
            <person name="Martin-Jezequel V."/>
            <person name="Lopez P.J."/>
            <person name="Lucas S."/>
            <person name="Mangogna M."/>
            <person name="McGinnis K."/>
            <person name="Medlin L.K."/>
            <person name="Montsant A."/>
            <person name="Oudot-Le Secq M.P."/>
            <person name="Napoli C."/>
            <person name="Obornik M."/>
            <person name="Parker M.S."/>
            <person name="Petit J.L."/>
            <person name="Porcel B.M."/>
            <person name="Poulsen N."/>
            <person name="Robison M."/>
            <person name="Rychlewski L."/>
            <person name="Rynearson T.A."/>
            <person name="Schmutz J."/>
            <person name="Shapiro H."/>
            <person name="Siaut M."/>
            <person name="Stanley M."/>
            <person name="Sussman M.R."/>
            <person name="Taylor A.R."/>
            <person name="Vardi A."/>
            <person name="von Dassow P."/>
            <person name="Vyverman W."/>
            <person name="Willis A."/>
            <person name="Wyrwicz L.S."/>
            <person name="Rokhsar D.S."/>
            <person name="Weissenbach J."/>
            <person name="Armbrust E.V."/>
            <person name="Green B.R."/>
            <person name="Van de Peer Y."/>
            <person name="Grigoriev I.V."/>
        </authorList>
    </citation>
    <scope>NUCLEOTIDE SEQUENCE [LARGE SCALE GENOMIC DNA]</scope>
    <source>
        <strain evidence="6 7">CCMP1335</strain>
    </source>
</reference>
<evidence type="ECO:0000259" key="5">
    <source>
        <dbReference type="Pfam" id="PF00884"/>
    </source>
</evidence>
<keyword evidence="7" id="KW-1185">Reference proteome</keyword>
<feature type="domain" description="Sulfatase N-terminal" evidence="5">
    <location>
        <begin position="14"/>
        <end position="430"/>
    </location>
</feature>
<keyword evidence="4" id="KW-0106">Calcium</keyword>
<dbReference type="Proteomes" id="UP000001449">
    <property type="component" value="Unassembled WGS sequence"/>
</dbReference>
<gene>
    <name evidence="6" type="ORF">THAPSDRAFT_38351</name>
</gene>
<dbReference type="FunFam" id="3.40.720.10:FF:000047">
    <property type="entry name" value="Arylsulfatase"/>
    <property type="match status" value="1"/>
</dbReference>
<dbReference type="PaxDb" id="35128-Thaps38351"/>
<organism evidence="6 7">
    <name type="scientific">Thalassiosira pseudonana</name>
    <name type="common">Marine diatom</name>
    <name type="synonym">Cyclotella nana</name>
    <dbReference type="NCBI Taxonomy" id="35128"/>
    <lineage>
        <taxon>Eukaryota</taxon>
        <taxon>Sar</taxon>
        <taxon>Stramenopiles</taxon>
        <taxon>Ochrophyta</taxon>
        <taxon>Bacillariophyta</taxon>
        <taxon>Coscinodiscophyceae</taxon>
        <taxon>Thalassiosirophycidae</taxon>
        <taxon>Thalassiosirales</taxon>
        <taxon>Thalassiosiraceae</taxon>
        <taxon>Thalassiosira</taxon>
    </lineage>
</organism>
<keyword evidence="3 6" id="KW-0378">Hydrolase</keyword>
<dbReference type="STRING" id="35128.B8LDP8"/>
<dbReference type="HOGENOM" id="CLU_006332_11_1_1"/>
<accession>B8LDP8</accession>
<dbReference type="SUPFAM" id="SSF53649">
    <property type="entry name" value="Alkaline phosphatase-like"/>
    <property type="match status" value="1"/>
</dbReference>
<evidence type="ECO:0000313" key="7">
    <source>
        <dbReference type="Proteomes" id="UP000001449"/>
    </source>
</evidence>
<dbReference type="CDD" id="cd16025">
    <property type="entry name" value="PAS_like"/>
    <property type="match status" value="1"/>
</dbReference>
<dbReference type="GO" id="GO:0004065">
    <property type="term" value="F:arylsulfatase activity"/>
    <property type="evidence" value="ECO:0000318"/>
    <property type="project" value="GO_Central"/>
</dbReference>
<keyword evidence="2" id="KW-0479">Metal-binding</keyword>
<protein>
    <submittedName>
        <fullName evidence="6">Arylsulfatase</fullName>
        <ecNumber evidence="6">3.1.6.1</ecNumber>
    </submittedName>
</protein>
<evidence type="ECO:0000256" key="3">
    <source>
        <dbReference type="ARBA" id="ARBA00022801"/>
    </source>
</evidence>
<dbReference type="PANTHER" id="PTHR42693">
    <property type="entry name" value="ARYLSULFATASE FAMILY MEMBER"/>
    <property type="match status" value="1"/>
</dbReference>
<dbReference type="Pfam" id="PF00884">
    <property type="entry name" value="Sulfatase"/>
    <property type="match status" value="1"/>
</dbReference>
<dbReference type="AlphaFoldDB" id="B8LDP8"/>
<sequence>MKHKPNTANLPSKPNIIIILADDLGFSDVGCFGSEISTPNIDSLAYGTTSNNSVGSNNTPTRGGMRFTQMYNCARCCPSRASLLTGMYPHQAGIGHMVYDAGVGEEYQGYLRKEVPTIAEMLRGSGYKTFMSGKWHVDAMGDETHPIPTQRGFDKFYGTLGGGGSYFQPPSLVRDEEVIREVMPEGFYYTDAINDEACRMIESTSKEGDDPFFLYVAHCAPHWPLHAPKDDIDQYRGKYMQGWDKLRRDRLAKLIEQRLIPSIWPCSPRDEHAPLWNKEHVPNQEWEDARMACYAAQISIMDRGIGRIIDTLHRTGLYDNTAIFFLSDNGEEGNWPEFYGGLTRNREKITVGNRPELQPGGEETFMSYDLPWANASNAPFRLFKSWVHEGGIATPFVVHWPALDKQRNAKDSQICHTPWVLMDLVATCCEIGGADVSADKLEGESFLSILQGHSVERSKPIFWEHQGNCAVRDGKYKLVYRRCEVVQPQLGWELYDMELDRTELNNIAEQNHMKVEQMKQIW</sequence>
<dbReference type="OMA" id="HYPRGWG"/>
<evidence type="ECO:0000256" key="2">
    <source>
        <dbReference type="ARBA" id="ARBA00022723"/>
    </source>
</evidence>